<reference evidence="2" key="1">
    <citation type="journal article" date="2020" name="mSystems">
        <title>Genome- and Community-Level Interaction Insights into Carbon Utilization and Element Cycling Functions of Hydrothermarchaeota in Hydrothermal Sediment.</title>
        <authorList>
            <person name="Zhou Z."/>
            <person name="Liu Y."/>
            <person name="Xu W."/>
            <person name="Pan J."/>
            <person name="Luo Z.H."/>
            <person name="Li M."/>
        </authorList>
    </citation>
    <scope>NUCLEOTIDE SEQUENCE [LARGE SCALE GENOMIC DNA]</scope>
    <source>
        <strain evidence="2">HyVt-233</strain>
    </source>
</reference>
<dbReference type="Proteomes" id="UP000886289">
    <property type="component" value="Unassembled WGS sequence"/>
</dbReference>
<evidence type="ECO:0000313" key="2">
    <source>
        <dbReference type="EMBL" id="HDD44180.1"/>
    </source>
</evidence>
<dbReference type="EMBL" id="DRBS01000190">
    <property type="protein sequence ID" value="HDD44180.1"/>
    <property type="molecule type" value="Genomic_DNA"/>
</dbReference>
<organism evidence="2">
    <name type="scientific">Desulfofervidus auxilii</name>
    <dbReference type="NCBI Taxonomy" id="1621989"/>
    <lineage>
        <taxon>Bacteria</taxon>
        <taxon>Pseudomonadati</taxon>
        <taxon>Thermodesulfobacteriota</taxon>
        <taxon>Candidatus Desulfofervidia</taxon>
        <taxon>Candidatus Desulfofervidales</taxon>
        <taxon>Candidatus Desulfofervidaceae</taxon>
        <taxon>Candidatus Desulfofervidus</taxon>
    </lineage>
</organism>
<dbReference type="InterPro" id="IPR041657">
    <property type="entry name" value="HTH_17"/>
</dbReference>
<dbReference type="Pfam" id="PF12728">
    <property type="entry name" value="HTH_17"/>
    <property type="match status" value="1"/>
</dbReference>
<evidence type="ECO:0000259" key="1">
    <source>
        <dbReference type="Pfam" id="PF12728"/>
    </source>
</evidence>
<name>A0A7C0U2G5_DESA2</name>
<keyword evidence="2" id="KW-0238">DNA-binding</keyword>
<proteinExistence type="predicted"/>
<feature type="domain" description="Helix-turn-helix" evidence="1">
    <location>
        <begin position="2"/>
        <end position="49"/>
    </location>
</feature>
<comment type="caution">
    <text evidence="2">The sequence shown here is derived from an EMBL/GenBank/DDBJ whole genome shotgun (WGS) entry which is preliminary data.</text>
</comment>
<dbReference type="SUPFAM" id="SSF46955">
    <property type="entry name" value="Putative DNA-binding domain"/>
    <property type="match status" value="1"/>
</dbReference>
<gene>
    <name evidence="2" type="ORF">ENG63_04890</name>
</gene>
<accession>A0A7C0U2G5</accession>
<dbReference type="GO" id="GO:0003677">
    <property type="term" value="F:DNA binding"/>
    <property type="evidence" value="ECO:0007669"/>
    <property type="project" value="UniProtKB-KW"/>
</dbReference>
<dbReference type="NCBIfam" id="TIGR01764">
    <property type="entry name" value="excise"/>
    <property type="match status" value="1"/>
</dbReference>
<dbReference type="AlphaFoldDB" id="A0A7C0U2G5"/>
<sequence length="64" mass="7905">MNADEVSRWLRIPKSTLYKLCKKGQIPCTKIGKHWRFDRSILETWFEQKVREKIKNNPYYQIKY</sequence>
<dbReference type="InterPro" id="IPR009061">
    <property type="entry name" value="DNA-bd_dom_put_sf"/>
</dbReference>
<dbReference type="InterPro" id="IPR010093">
    <property type="entry name" value="SinI_DNA-bd"/>
</dbReference>
<protein>
    <submittedName>
        <fullName evidence="2">DNA-binding protein</fullName>
    </submittedName>
</protein>